<dbReference type="PANTHER" id="PTHR38111:SF2">
    <property type="entry name" value="FINGER DOMAIN PROTEIN, PUTATIVE (AFU_ORTHOLOGUE AFUA_1G01560)-RELATED"/>
    <property type="match status" value="1"/>
</dbReference>
<keyword evidence="4" id="KW-1185">Reference proteome</keyword>
<name>A0A084ALU1_STACB</name>
<dbReference type="Gene3D" id="4.10.240.10">
    <property type="entry name" value="Zn(2)-C6 fungal-type DNA-binding domain"/>
    <property type="match status" value="1"/>
</dbReference>
<dbReference type="Pfam" id="PF00172">
    <property type="entry name" value="Zn_clus"/>
    <property type="match status" value="1"/>
</dbReference>
<evidence type="ECO:0000313" key="3">
    <source>
        <dbReference type="EMBL" id="KEY66270.1"/>
    </source>
</evidence>
<dbReference type="InterPro" id="IPR053178">
    <property type="entry name" value="Osmoadaptation_assoc"/>
</dbReference>
<evidence type="ECO:0000313" key="4">
    <source>
        <dbReference type="Proteomes" id="UP000028045"/>
    </source>
</evidence>
<dbReference type="EMBL" id="KL648661">
    <property type="protein sequence ID" value="KEY66270.1"/>
    <property type="molecule type" value="Genomic_DNA"/>
</dbReference>
<gene>
    <name evidence="3" type="ORF">S7711_10623</name>
</gene>
<dbReference type="SUPFAM" id="SSF57701">
    <property type="entry name" value="Zn2/Cys6 DNA-binding domain"/>
    <property type="match status" value="1"/>
</dbReference>
<evidence type="ECO:0000256" key="1">
    <source>
        <dbReference type="ARBA" id="ARBA00023242"/>
    </source>
</evidence>
<dbReference type="PROSITE" id="PS50048">
    <property type="entry name" value="ZN2_CY6_FUNGAL_2"/>
    <property type="match status" value="1"/>
</dbReference>
<accession>A0A084ALU1</accession>
<feature type="domain" description="Zn(2)-C6 fungal-type" evidence="2">
    <location>
        <begin position="16"/>
        <end position="45"/>
    </location>
</feature>
<dbReference type="GO" id="GO:0008270">
    <property type="term" value="F:zinc ion binding"/>
    <property type="evidence" value="ECO:0007669"/>
    <property type="project" value="InterPro"/>
</dbReference>
<dbReference type="InterPro" id="IPR001138">
    <property type="entry name" value="Zn2Cys6_DnaBD"/>
</dbReference>
<dbReference type="Proteomes" id="UP000028045">
    <property type="component" value="Unassembled WGS sequence"/>
</dbReference>
<dbReference type="OrthoDB" id="5126878at2759"/>
<evidence type="ECO:0000259" key="2">
    <source>
        <dbReference type="PROSITE" id="PS50048"/>
    </source>
</evidence>
<dbReference type="InterPro" id="IPR036864">
    <property type="entry name" value="Zn2-C6_fun-type_DNA-bd_sf"/>
</dbReference>
<dbReference type="SMART" id="SM00066">
    <property type="entry name" value="GAL4"/>
    <property type="match status" value="1"/>
</dbReference>
<dbReference type="HOGENOM" id="CLU_536570_0_0_1"/>
<protein>
    <recommendedName>
        <fullName evidence="2">Zn(2)-C6 fungal-type domain-containing protein</fullName>
    </recommendedName>
</protein>
<dbReference type="PANTHER" id="PTHR38111">
    <property type="entry name" value="ZN(2)-C6 FUNGAL-TYPE DOMAIN-CONTAINING PROTEIN-RELATED"/>
    <property type="match status" value="1"/>
</dbReference>
<dbReference type="GO" id="GO:0000981">
    <property type="term" value="F:DNA-binding transcription factor activity, RNA polymerase II-specific"/>
    <property type="evidence" value="ECO:0007669"/>
    <property type="project" value="InterPro"/>
</dbReference>
<dbReference type="CDD" id="cd00067">
    <property type="entry name" value="GAL4"/>
    <property type="match status" value="1"/>
</dbReference>
<dbReference type="AlphaFoldDB" id="A0A084ALU1"/>
<organism evidence="3 4">
    <name type="scientific">Stachybotrys chartarum (strain CBS 109288 / IBT 7711)</name>
    <name type="common">Toxic black mold</name>
    <name type="synonym">Stilbospora chartarum</name>
    <dbReference type="NCBI Taxonomy" id="1280523"/>
    <lineage>
        <taxon>Eukaryota</taxon>
        <taxon>Fungi</taxon>
        <taxon>Dikarya</taxon>
        <taxon>Ascomycota</taxon>
        <taxon>Pezizomycotina</taxon>
        <taxon>Sordariomycetes</taxon>
        <taxon>Hypocreomycetidae</taxon>
        <taxon>Hypocreales</taxon>
        <taxon>Stachybotryaceae</taxon>
        <taxon>Stachybotrys</taxon>
    </lineage>
</organism>
<proteinExistence type="predicted"/>
<reference evidence="3 4" key="1">
    <citation type="journal article" date="2014" name="BMC Genomics">
        <title>Comparative genome sequencing reveals chemotype-specific gene clusters in the toxigenic black mold Stachybotrys.</title>
        <authorList>
            <person name="Semeiks J."/>
            <person name="Borek D."/>
            <person name="Otwinowski Z."/>
            <person name="Grishin N.V."/>
        </authorList>
    </citation>
    <scope>NUCLEOTIDE SEQUENCE [LARGE SCALE GENOMIC DNA]</scope>
    <source>
        <strain evidence="4">CBS 109288 / IBT 7711</strain>
    </source>
</reference>
<sequence length="511" mass="56991">MPSRIFYSTNKIRSQRCQRCKWRKIKCDENWPTCTSCAKSRCPCSGPPIPIDAADSDASSTISLPPSPSSSSQILSYYELPEGSSLIRVRLKIHSPRSYPSTIADRVASRLVAYLEKGSLFDASLAADYLKLLPTRLDSSNALRDAVALFCGCWGGFRRAPATQLLVDPRARVKALRSLQKALADDNSRFASETLAAATIMERVAVLFDNRGDEELMAHVRGIHSLMVHRGPPNIEDELDLALAFANLGTLIKFWLTSGGENFYLSSPWLHRLTPVTYSENTMIPSSHIETYKLMLRFGPWPDMLHEVQDVLTSPDEQPDRVNGLLSELELYRVVLETARQHQVDETLIAGQMTEVPDPESLTGSKYMFESPDVLNRILVYLMASIVLNRVQHHLCSHQPDFSLADLDLENRTLSESLWKCIPYICSLGPIAATLYQTHMALSLEAGDAAERTSIIKSLRGLDSFLGKLPRDFTGLEMYLLDVVRSWTGRGVLPLAAEAEEEEVEEQEGGD</sequence>
<keyword evidence="1" id="KW-0539">Nucleus</keyword>